<name>A0A8J3HY01_9CHLR</name>
<evidence type="ECO:0000313" key="2">
    <source>
        <dbReference type="EMBL" id="GHO42049.1"/>
    </source>
</evidence>
<dbReference type="SUPFAM" id="SSF52540">
    <property type="entry name" value="P-loop containing nucleoside triphosphate hydrolases"/>
    <property type="match status" value="1"/>
</dbReference>
<evidence type="ECO:0000313" key="3">
    <source>
        <dbReference type="Proteomes" id="UP000612362"/>
    </source>
</evidence>
<evidence type="ECO:0000256" key="1">
    <source>
        <dbReference type="SAM" id="MobiDB-lite"/>
    </source>
</evidence>
<proteinExistence type="predicted"/>
<dbReference type="EMBL" id="BNJF01000001">
    <property type="protein sequence ID" value="GHO42049.1"/>
    <property type="molecule type" value="Genomic_DNA"/>
</dbReference>
<dbReference type="Proteomes" id="UP000612362">
    <property type="component" value="Unassembled WGS sequence"/>
</dbReference>
<accession>A0A8J3HY01</accession>
<gene>
    <name evidence="2" type="ORF">KSX_02120</name>
</gene>
<dbReference type="Gene3D" id="3.40.50.300">
    <property type="entry name" value="P-loop containing nucleotide triphosphate hydrolases"/>
    <property type="match status" value="1"/>
</dbReference>
<dbReference type="AlphaFoldDB" id="A0A8J3HY01"/>
<feature type="region of interest" description="Disordered" evidence="1">
    <location>
        <begin position="1"/>
        <end position="20"/>
    </location>
</feature>
<comment type="caution">
    <text evidence="2">The sequence shown here is derived from an EMBL/GenBank/DDBJ whole genome shotgun (WGS) entry which is preliminary data.</text>
</comment>
<dbReference type="InterPro" id="IPR027417">
    <property type="entry name" value="P-loop_NTPase"/>
</dbReference>
<protein>
    <submittedName>
        <fullName evidence="2">Uncharacterized protein</fullName>
    </submittedName>
</protein>
<dbReference type="RefSeq" id="WP_236030920.1">
    <property type="nucleotide sequence ID" value="NZ_BNJF01000001.1"/>
</dbReference>
<sequence>MDHTNQESYGNVPEPTSHASSGPLLVTKFLPPASSHEIIARPHLLALLNTGLHRRLILVSAAAGFVKTTLLASRASSFAPGHPPVAWVSLDASDNTPFQFWTYVLTALEQCQPGLSRLPFTSLHDALQPCYQVMLTDLINGLAQQSESLVLVLDNYEEITEPTIHAQLALLLEHLPPTLCVVLSTRTDPFFPLARLRAQGHILELRTAQLRATREEMTAFLRDVMKLRFSEQAIQDVDARIQGWWAGLQLTALAFKEQAPRKICFRRSRELCRLCTSTWCRRC</sequence>
<keyword evidence="3" id="KW-1185">Reference proteome</keyword>
<reference evidence="2" key="1">
    <citation type="submission" date="2020-10" db="EMBL/GenBank/DDBJ databases">
        <title>Taxonomic study of unclassified bacteria belonging to the class Ktedonobacteria.</title>
        <authorList>
            <person name="Yabe S."/>
            <person name="Wang C.M."/>
            <person name="Zheng Y."/>
            <person name="Sakai Y."/>
            <person name="Cavaletti L."/>
            <person name="Monciardini P."/>
            <person name="Donadio S."/>
        </authorList>
    </citation>
    <scope>NUCLEOTIDE SEQUENCE</scope>
    <source>
        <strain evidence="2">SOSP1-1</strain>
    </source>
</reference>
<organism evidence="2 3">
    <name type="scientific">Ktedonospora formicarum</name>
    <dbReference type="NCBI Taxonomy" id="2778364"/>
    <lineage>
        <taxon>Bacteria</taxon>
        <taxon>Bacillati</taxon>
        <taxon>Chloroflexota</taxon>
        <taxon>Ktedonobacteria</taxon>
        <taxon>Ktedonobacterales</taxon>
        <taxon>Ktedonobacteraceae</taxon>
        <taxon>Ktedonospora</taxon>
    </lineage>
</organism>